<dbReference type="AlphaFoldDB" id="A0A0C2VGL7"/>
<protein>
    <submittedName>
        <fullName evidence="1">Uncharacterized protein</fullName>
    </submittedName>
</protein>
<gene>
    <name evidence="1" type="ORF">KR50_35510</name>
</gene>
<dbReference type="Proteomes" id="UP000031972">
    <property type="component" value="Unassembled WGS sequence"/>
</dbReference>
<organism evidence="1 2">
    <name type="scientific">Jeotgalibacillus campisalis</name>
    <dbReference type="NCBI Taxonomy" id="220754"/>
    <lineage>
        <taxon>Bacteria</taxon>
        <taxon>Bacillati</taxon>
        <taxon>Bacillota</taxon>
        <taxon>Bacilli</taxon>
        <taxon>Bacillales</taxon>
        <taxon>Caryophanaceae</taxon>
        <taxon>Jeotgalibacillus</taxon>
    </lineage>
</organism>
<reference evidence="1 2" key="1">
    <citation type="submission" date="2015-01" db="EMBL/GenBank/DDBJ databases">
        <title>Jeotgalibacillus campisalis genome sequencing.</title>
        <authorList>
            <person name="Goh K.M."/>
            <person name="Chan K.-G."/>
            <person name="Yaakop A.S."/>
            <person name="Ee R."/>
            <person name="Gan H.M."/>
            <person name="Chan C.S."/>
        </authorList>
    </citation>
    <scope>NUCLEOTIDE SEQUENCE [LARGE SCALE GENOMIC DNA]</scope>
    <source>
        <strain evidence="1 2">SF-57</strain>
    </source>
</reference>
<comment type="caution">
    <text evidence="1">The sequence shown here is derived from an EMBL/GenBank/DDBJ whole genome shotgun (WGS) entry which is preliminary data.</text>
</comment>
<name>A0A0C2VGL7_9BACL</name>
<proteinExistence type="predicted"/>
<evidence type="ECO:0000313" key="1">
    <source>
        <dbReference type="EMBL" id="KIL43148.1"/>
    </source>
</evidence>
<dbReference type="RefSeq" id="WP_269746108.1">
    <property type="nucleotide sequence ID" value="NZ_JXRR01000022.1"/>
</dbReference>
<accession>A0A0C2VGL7</accession>
<sequence>MTIKILGSELSSLEDYILQNEVVPIIEDSYKCMVTLQQLVGKN</sequence>
<dbReference type="EMBL" id="JXRR01000022">
    <property type="protein sequence ID" value="KIL43148.1"/>
    <property type="molecule type" value="Genomic_DNA"/>
</dbReference>
<keyword evidence="2" id="KW-1185">Reference proteome</keyword>
<evidence type="ECO:0000313" key="2">
    <source>
        <dbReference type="Proteomes" id="UP000031972"/>
    </source>
</evidence>